<dbReference type="GO" id="GO:0016567">
    <property type="term" value="P:protein ubiquitination"/>
    <property type="evidence" value="ECO:0007669"/>
    <property type="project" value="InterPro"/>
</dbReference>
<dbReference type="Proteomes" id="UP001177140">
    <property type="component" value="Unassembled WGS sequence"/>
</dbReference>
<dbReference type="SUPFAM" id="SSF49599">
    <property type="entry name" value="TRAF domain-like"/>
    <property type="match status" value="1"/>
</dbReference>
<name>A0AA41RVK1_PAPNU</name>
<feature type="domain" description="MATH" evidence="1">
    <location>
        <begin position="24"/>
        <end position="130"/>
    </location>
</feature>
<dbReference type="InterPro" id="IPR002083">
    <property type="entry name" value="MATH/TRAF_dom"/>
</dbReference>
<dbReference type="Pfam" id="PF22486">
    <property type="entry name" value="MATH_2"/>
    <property type="match status" value="1"/>
</dbReference>
<sequence length="130" mass="14515">MLPAQSSNYETVNGTSHSIYETVKGSHEYKITGYSLAKGMGVGNFMTSAKFRVGGYDWEIRFFPDGRDEANQEYVSVFLKLVSPGEVSASPEFKILDQSGKGIHSLRSGSSTRKFHTENQWYVSISGFPW</sequence>
<dbReference type="InterPro" id="IPR008974">
    <property type="entry name" value="TRAF-like"/>
</dbReference>
<comment type="caution">
    <text evidence="2">The sequence shown here is derived from an EMBL/GenBank/DDBJ whole genome shotgun (WGS) entry which is preliminary data.</text>
</comment>
<feature type="non-terminal residue" evidence="2">
    <location>
        <position position="130"/>
    </location>
</feature>
<dbReference type="PANTHER" id="PTHR26379">
    <property type="entry name" value="BTB/POZ AND MATH DOMAIN-CONTAINING PROTEIN 1"/>
    <property type="match status" value="1"/>
</dbReference>
<dbReference type="AlphaFoldDB" id="A0AA41RVK1"/>
<reference evidence="2" key="1">
    <citation type="submission" date="2022-03" db="EMBL/GenBank/DDBJ databases">
        <title>A functionally conserved STORR gene fusion in Papaver species that diverged 16.8 million years ago.</title>
        <authorList>
            <person name="Catania T."/>
        </authorList>
    </citation>
    <scope>NUCLEOTIDE SEQUENCE</scope>
    <source>
        <strain evidence="2">S-191538</strain>
    </source>
</reference>
<protein>
    <recommendedName>
        <fullName evidence="1">MATH domain-containing protein</fullName>
    </recommendedName>
</protein>
<accession>A0AA41RVK1</accession>
<gene>
    <name evidence="2" type="ORF">MKW94_029102</name>
</gene>
<dbReference type="InterPro" id="IPR045005">
    <property type="entry name" value="BPM1-6"/>
</dbReference>
<evidence type="ECO:0000313" key="2">
    <source>
        <dbReference type="EMBL" id="MCL7027519.1"/>
    </source>
</evidence>
<dbReference type="EMBL" id="JAJJMA010069108">
    <property type="protein sequence ID" value="MCL7027519.1"/>
    <property type="molecule type" value="Genomic_DNA"/>
</dbReference>
<evidence type="ECO:0000259" key="1">
    <source>
        <dbReference type="PROSITE" id="PS50144"/>
    </source>
</evidence>
<organism evidence="2 3">
    <name type="scientific">Papaver nudicaule</name>
    <name type="common">Iceland poppy</name>
    <dbReference type="NCBI Taxonomy" id="74823"/>
    <lineage>
        <taxon>Eukaryota</taxon>
        <taxon>Viridiplantae</taxon>
        <taxon>Streptophyta</taxon>
        <taxon>Embryophyta</taxon>
        <taxon>Tracheophyta</taxon>
        <taxon>Spermatophyta</taxon>
        <taxon>Magnoliopsida</taxon>
        <taxon>Ranunculales</taxon>
        <taxon>Papaveraceae</taxon>
        <taxon>Papaveroideae</taxon>
        <taxon>Papaver</taxon>
    </lineage>
</organism>
<dbReference type="CDD" id="cd00121">
    <property type="entry name" value="MATH"/>
    <property type="match status" value="1"/>
</dbReference>
<proteinExistence type="predicted"/>
<evidence type="ECO:0000313" key="3">
    <source>
        <dbReference type="Proteomes" id="UP001177140"/>
    </source>
</evidence>
<keyword evidence="3" id="KW-1185">Reference proteome</keyword>
<dbReference type="PANTHER" id="PTHR26379:SF187">
    <property type="entry name" value="OS07G0655300 PROTEIN"/>
    <property type="match status" value="1"/>
</dbReference>
<dbReference type="PROSITE" id="PS50144">
    <property type="entry name" value="MATH"/>
    <property type="match status" value="1"/>
</dbReference>
<dbReference type="Gene3D" id="2.60.210.10">
    <property type="entry name" value="Apoptosis, Tumor Necrosis Factor Receptor Associated Protein 2, Chain A"/>
    <property type="match status" value="1"/>
</dbReference>